<dbReference type="RefSeq" id="WP_203584598.1">
    <property type="nucleotide sequence ID" value="NZ_JACOPV010000008.1"/>
</dbReference>
<sequence>MTESTIEKPLPSEALSGGHGDAPVLEAVAPHQQLAILIGVNACFASGMQIAEVVRAYVASTSDEVIYERWQRAERLVSYSQASPQAALQETRLFSTEVNGILRVVSDPMKAVAAAIEYLKAVIPR</sequence>
<comment type="caution">
    <text evidence="1">The sequence shown here is derived from an EMBL/GenBank/DDBJ whole genome shotgun (WGS) entry which is preliminary data.</text>
</comment>
<proteinExistence type="predicted"/>
<dbReference type="EMBL" id="JACOPV010000008">
    <property type="protein sequence ID" value="MBM5458658.1"/>
    <property type="molecule type" value="Genomic_DNA"/>
</dbReference>
<reference evidence="1 2" key="1">
    <citation type="submission" date="2020-08" db="EMBL/GenBank/DDBJ databases">
        <title>Description of novel Pseudomonas species.</title>
        <authorList>
            <person name="Duman M."/>
            <person name="Mulet M."/>
            <person name="Altun S."/>
            <person name="Saticioglu I.B."/>
            <person name="Lalucat J."/>
            <person name="Garcia-Valdes E."/>
        </authorList>
    </citation>
    <scope>NUCLEOTIDE SEQUENCE [LARGE SCALE GENOMIC DNA]</scope>
    <source>
        <strain evidence="1 2">P66</strain>
    </source>
</reference>
<protein>
    <submittedName>
        <fullName evidence="1">Uncharacterized protein</fullName>
    </submittedName>
</protein>
<gene>
    <name evidence="1" type="ORF">H8F21_13895</name>
</gene>
<evidence type="ECO:0000313" key="2">
    <source>
        <dbReference type="Proteomes" id="UP000745663"/>
    </source>
</evidence>
<organism evidence="1 2">
    <name type="scientific">Pseudomonas arcuscaelestis</name>
    <dbReference type="NCBI Taxonomy" id="2710591"/>
    <lineage>
        <taxon>Bacteria</taxon>
        <taxon>Pseudomonadati</taxon>
        <taxon>Pseudomonadota</taxon>
        <taxon>Gammaproteobacteria</taxon>
        <taxon>Pseudomonadales</taxon>
        <taxon>Pseudomonadaceae</taxon>
        <taxon>Pseudomonas</taxon>
    </lineage>
</organism>
<keyword evidence="2" id="KW-1185">Reference proteome</keyword>
<name>A0ABS2BYG1_9PSED</name>
<dbReference type="Proteomes" id="UP000745663">
    <property type="component" value="Unassembled WGS sequence"/>
</dbReference>
<accession>A0ABS2BYG1</accession>
<evidence type="ECO:0000313" key="1">
    <source>
        <dbReference type="EMBL" id="MBM5458658.1"/>
    </source>
</evidence>